<comment type="similarity">
    <text evidence="2">In the C-terminal section; belongs to the trehalose phosphatase family.</text>
</comment>
<organism evidence="3 4">
    <name type="scientific">Umbelopsis vinacea</name>
    <dbReference type="NCBI Taxonomy" id="44442"/>
    <lineage>
        <taxon>Eukaryota</taxon>
        <taxon>Fungi</taxon>
        <taxon>Fungi incertae sedis</taxon>
        <taxon>Mucoromycota</taxon>
        <taxon>Mucoromycotina</taxon>
        <taxon>Umbelopsidomycetes</taxon>
        <taxon>Umbelopsidales</taxon>
        <taxon>Umbelopsidaceae</taxon>
        <taxon>Umbelopsis</taxon>
    </lineage>
</organism>
<dbReference type="Proteomes" id="UP000612746">
    <property type="component" value="Unassembled WGS sequence"/>
</dbReference>
<dbReference type="FunFam" id="3.40.50.2000:FF:000036">
    <property type="entry name" value="Alpha,alpha-trehalose-phosphate synthase subunit Tps2"/>
    <property type="match status" value="1"/>
</dbReference>
<dbReference type="EMBL" id="JAEPRA010000010">
    <property type="protein sequence ID" value="KAG2179503.1"/>
    <property type="molecule type" value="Genomic_DNA"/>
</dbReference>
<evidence type="ECO:0000313" key="3">
    <source>
        <dbReference type="EMBL" id="KAG2179503.1"/>
    </source>
</evidence>
<dbReference type="FunFam" id="3.30.70.1020:FF:000002">
    <property type="entry name" value="Trehalose-6-phosphate synthase 2"/>
    <property type="match status" value="1"/>
</dbReference>
<keyword evidence="4" id="KW-1185">Reference proteome</keyword>
<dbReference type="InterPro" id="IPR001830">
    <property type="entry name" value="Glyco_trans_20"/>
</dbReference>
<dbReference type="InterPro" id="IPR003337">
    <property type="entry name" value="Trehalose_PPase"/>
</dbReference>
<dbReference type="GO" id="GO:0003825">
    <property type="term" value="F:alpha,alpha-trehalose-phosphate synthase (UDP-forming) activity"/>
    <property type="evidence" value="ECO:0007669"/>
    <property type="project" value="TreeGrafter"/>
</dbReference>
<sequence length="827" mass="93320">MSTDMQQTHGSVEGSSAATTILTPDRVAKFLPLSAKGINSDGRIIHVTHQIPFNIIRKQKEYMVVAESLPSPPSTPPRGKQETTEISVEANSAKEQWLFVHRRGHSAMYSGIQSVSQERESIHIGWTGNIHEQHTKRVVNDINDEDKTTLTKLLEEKSIVPIFLDKQQSHNHYEGYCKSTLWPLFHYLTWSKASDGRDEKVNWVDYVAVNTQFAQCIASQYRQGDKIWIQDYHLLLVPELLRALIPEAPIGLFFHVPFPSSELFRCLSTRKQILSGLLGADLIGFQTFSYARHFISSCTRVLGHESTPLGVNAAGHIASVCTIPIGINAQHVDVLRNSPGVIAKVESIRETYKGKKIIVGRDKLDVTKGVIQKLTAFEKFLEMYPQWRDKVVLIQVTTPTHSNNSGLESKISEQVSHINNTYGTFEFLPIHYYHQDVDPEQYYALLSVADLALITSVRDGMNTTSLEYIICQQERKSPLILSEFTGMAGSLSAAMMVNPWNFAGVAKAIDTALSMPLEDKITRHTQLFAHVKNNTSEFWAQSFVKQLQVIREQPFQFSRTPLLNYQQLKADYDKANKRIMFFDYDGTLTPIVSVPSAALPPKDMSEYLQILCDDPKNEIWVISGRDQETLEKWLGGIRNLGFSAEHGCFMKQPNSDNWINMLEDVDMSWKNDVLKIFDYYTERTQGSFVEHKKSSITWHYRQADPQYGLFQAQECQNHLENALLSKLPVEVMVGKKNLEVRPLAINKGEIVKRLLALNPEVDFIACAGDDKTDEDMFRALCASPVGDSCYAITVGPSDKKTLANWHVENSEDIVQALGLMAGAVNDE</sequence>
<evidence type="ECO:0000313" key="4">
    <source>
        <dbReference type="Proteomes" id="UP000612746"/>
    </source>
</evidence>
<dbReference type="InterPro" id="IPR006379">
    <property type="entry name" value="HAD-SF_hydro_IIB"/>
</dbReference>
<dbReference type="CDD" id="cd01627">
    <property type="entry name" value="HAD_TPP"/>
    <property type="match status" value="1"/>
</dbReference>
<dbReference type="NCBIfam" id="NF011071">
    <property type="entry name" value="PRK14501.1"/>
    <property type="match status" value="1"/>
</dbReference>
<dbReference type="SUPFAM" id="SSF56784">
    <property type="entry name" value="HAD-like"/>
    <property type="match status" value="1"/>
</dbReference>
<dbReference type="GO" id="GO:0004805">
    <property type="term" value="F:trehalose-phosphatase activity"/>
    <property type="evidence" value="ECO:0007669"/>
    <property type="project" value="TreeGrafter"/>
</dbReference>
<dbReference type="Gene3D" id="3.30.70.1020">
    <property type="entry name" value="Trehalose-6-phosphate phosphatase related protein, domain 2"/>
    <property type="match status" value="1"/>
</dbReference>
<dbReference type="Pfam" id="PF02358">
    <property type="entry name" value="Trehalose_PPase"/>
    <property type="match status" value="1"/>
</dbReference>
<dbReference type="Pfam" id="PF00982">
    <property type="entry name" value="Glyco_transf_20"/>
    <property type="match status" value="1"/>
</dbReference>
<evidence type="ECO:0000256" key="2">
    <source>
        <dbReference type="ARBA" id="ARBA00006330"/>
    </source>
</evidence>
<reference evidence="3" key="1">
    <citation type="submission" date="2020-12" db="EMBL/GenBank/DDBJ databases">
        <title>Metabolic potential, ecology and presence of endohyphal bacteria is reflected in genomic diversity of Mucoromycotina.</title>
        <authorList>
            <person name="Muszewska A."/>
            <person name="Okrasinska A."/>
            <person name="Steczkiewicz K."/>
            <person name="Drgas O."/>
            <person name="Orlowska M."/>
            <person name="Perlinska-Lenart U."/>
            <person name="Aleksandrzak-Piekarczyk T."/>
            <person name="Szatraj K."/>
            <person name="Zielenkiewicz U."/>
            <person name="Pilsyk S."/>
            <person name="Malc E."/>
            <person name="Mieczkowski P."/>
            <person name="Kruszewska J.S."/>
            <person name="Biernat P."/>
            <person name="Pawlowska J."/>
        </authorList>
    </citation>
    <scope>NUCLEOTIDE SEQUENCE</scope>
    <source>
        <strain evidence="3">WA0000051536</strain>
    </source>
</reference>
<dbReference type="GO" id="GO:0005829">
    <property type="term" value="C:cytosol"/>
    <property type="evidence" value="ECO:0007669"/>
    <property type="project" value="TreeGrafter"/>
</dbReference>
<evidence type="ECO:0000256" key="1">
    <source>
        <dbReference type="ARBA" id="ARBA00005409"/>
    </source>
</evidence>
<dbReference type="SUPFAM" id="SSF53756">
    <property type="entry name" value="UDP-Glycosyltransferase/glycogen phosphorylase"/>
    <property type="match status" value="1"/>
</dbReference>
<protein>
    <recommendedName>
        <fullName evidence="5">Trehalose-phosphatase</fullName>
    </recommendedName>
</protein>
<comment type="similarity">
    <text evidence="1">In the N-terminal section; belongs to the glycosyltransferase 20 family.</text>
</comment>
<dbReference type="GO" id="GO:0005946">
    <property type="term" value="C:alpha,alpha-trehalose-phosphate synthase complex (UDP-forming)"/>
    <property type="evidence" value="ECO:0007669"/>
    <property type="project" value="TreeGrafter"/>
</dbReference>
<dbReference type="Gene3D" id="3.40.50.2000">
    <property type="entry name" value="Glycogen Phosphorylase B"/>
    <property type="match status" value="2"/>
</dbReference>
<proteinExistence type="inferred from homology"/>
<dbReference type="PANTHER" id="PTHR10788">
    <property type="entry name" value="TREHALOSE-6-PHOSPHATE SYNTHASE"/>
    <property type="match status" value="1"/>
</dbReference>
<comment type="caution">
    <text evidence="3">The sequence shown here is derived from an EMBL/GenBank/DDBJ whole genome shotgun (WGS) entry which is preliminary data.</text>
</comment>
<dbReference type="InterPro" id="IPR036412">
    <property type="entry name" value="HAD-like_sf"/>
</dbReference>
<evidence type="ECO:0008006" key="5">
    <source>
        <dbReference type="Google" id="ProtNLM"/>
    </source>
</evidence>
<dbReference type="PANTHER" id="PTHR10788:SF123">
    <property type="entry name" value="TREHALOSE-PHOSPHATASE"/>
    <property type="match status" value="1"/>
</dbReference>
<dbReference type="AlphaFoldDB" id="A0A8H7PTE9"/>
<dbReference type="NCBIfam" id="TIGR01484">
    <property type="entry name" value="HAD-SF-IIB"/>
    <property type="match status" value="1"/>
</dbReference>
<dbReference type="InterPro" id="IPR023214">
    <property type="entry name" value="HAD_sf"/>
</dbReference>
<dbReference type="CDD" id="cd03788">
    <property type="entry name" value="GT20_TPS"/>
    <property type="match status" value="1"/>
</dbReference>
<dbReference type="GO" id="GO:0005992">
    <property type="term" value="P:trehalose biosynthetic process"/>
    <property type="evidence" value="ECO:0007669"/>
    <property type="project" value="InterPro"/>
</dbReference>
<accession>A0A8H7PTE9</accession>
<dbReference type="OrthoDB" id="755951at2759"/>
<dbReference type="Gene3D" id="3.40.50.1000">
    <property type="entry name" value="HAD superfamily/HAD-like"/>
    <property type="match status" value="1"/>
</dbReference>
<gene>
    <name evidence="3" type="ORF">INT44_006349</name>
</gene>
<name>A0A8H7PTE9_9FUNG</name>
<dbReference type="NCBIfam" id="TIGR00685">
    <property type="entry name" value="T6PP"/>
    <property type="match status" value="1"/>
</dbReference>